<name>A0A438JHY6_VITVI</name>
<accession>A0A438JHY6</accession>
<dbReference type="Pfam" id="PF00891">
    <property type="entry name" value="Methyltransf_2"/>
    <property type="match status" value="1"/>
</dbReference>
<proteinExistence type="predicted"/>
<evidence type="ECO:0000259" key="4">
    <source>
        <dbReference type="Pfam" id="PF00891"/>
    </source>
</evidence>
<evidence type="ECO:0000313" key="5">
    <source>
        <dbReference type="EMBL" id="RVX08565.1"/>
    </source>
</evidence>
<keyword evidence="2 5" id="KW-0808">Transferase</keyword>
<dbReference type="Gene3D" id="3.40.50.150">
    <property type="entry name" value="Vaccinia Virus protein VP39"/>
    <property type="match status" value="1"/>
</dbReference>
<reference evidence="5 6" key="1">
    <citation type="journal article" date="2018" name="PLoS Genet.">
        <title>Population sequencing reveals clonal diversity and ancestral inbreeding in the grapevine cultivar Chardonnay.</title>
        <authorList>
            <person name="Roach M.J."/>
            <person name="Johnson D.L."/>
            <person name="Bohlmann J."/>
            <person name="van Vuuren H.J."/>
            <person name="Jones S.J."/>
            <person name="Pretorius I.S."/>
            <person name="Schmidt S.A."/>
            <person name="Borneman A.R."/>
        </authorList>
    </citation>
    <scope>NUCLEOTIDE SEQUENCE [LARGE SCALE GENOMIC DNA]</scope>
    <source>
        <strain evidence="6">cv. Chardonnay</strain>
        <tissue evidence="5">Leaf</tissue>
    </source>
</reference>
<dbReference type="InterPro" id="IPR029063">
    <property type="entry name" value="SAM-dependent_MTases_sf"/>
</dbReference>
<evidence type="ECO:0000313" key="6">
    <source>
        <dbReference type="Proteomes" id="UP000288805"/>
    </source>
</evidence>
<dbReference type="AlphaFoldDB" id="A0A438JHY6"/>
<dbReference type="PROSITE" id="PS51683">
    <property type="entry name" value="SAM_OMT_II"/>
    <property type="match status" value="1"/>
</dbReference>
<sequence>MPEKTGKTVIVDGVIQEDGDDPFDEATLVFDLVMIAHSSNGKERTEVEWKKSLEEGGFPRYRILKIATLQMIIEAYPE</sequence>
<protein>
    <submittedName>
        <fullName evidence="5">Xanthohumol 4'-O-methyltransferase</fullName>
    </submittedName>
</protein>
<organism evidence="5 6">
    <name type="scientific">Vitis vinifera</name>
    <name type="common">Grape</name>
    <dbReference type="NCBI Taxonomy" id="29760"/>
    <lineage>
        <taxon>Eukaryota</taxon>
        <taxon>Viridiplantae</taxon>
        <taxon>Streptophyta</taxon>
        <taxon>Embryophyta</taxon>
        <taxon>Tracheophyta</taxon>
        <taxon>Spermatophyta</taxon>
        <taxon>Magnoliopsida</taxon>
        <taxon>eudicotyledons</taxon>
        <taxon>Gunneridae</taxon>
        <taxon>Pentapetalae</taxon>
        <taxon>rosids</taxon>
        <taxon>Vitales</taxon>
        <taxon>Vitaceae</taxon>
        <taxon>Viteae</taxon>
        <taxon>Vitis</taxon>
    </lineage>
</organism>
<keyword evidence="3" id="KW-0949">S-adenosyl-L-methionine</keyword>
<evidence type="ECO:0000256" key="1">
    <source>
        <dbReference type="ARBA" id="ARBA00022603"/>
    </source>
</evidence>
<evidence type="ECO:0000256" key="3">
    <source>
        <dbReference type="ARBA" id="ARBA00022691"/>
    </source>
</evidence>
<dbReference type="InterPro" id="IPR001077">
    <property type="entry name" value="COMT_C"/>
</dbReference>
<dbReference type="Proteomes" id="UP000288805">
    <property type="component" value="Unassembled WGS sequence"/>
</dbReference>
<dbReference type="GO" id="GO:0032259">
    <property type="term" value="P:methylation"/>
    <property type="evidence" value="ECO:0007669"/>
    <property type="project" value="UniProtKB-KW"/>
</dbReference>
<keyword evidence="1 5" id="KW-0489">Methyltransferase</keyword>
<evidence type="ECO:0000256" key="2">
    <source>
        <dbReference type="ARBA" id="ARBA00022679"/>
    </source>
</evidence>
<comment type="caution">
    <text evidence="5">The sequence shown here is derived from an EMBL/GenBank/DDBJ whole genome shotgun (WGS) entry which is preliminary data.</text>
</comment>
<gene>
    <name evidence="5" type="primary">OMT2_3</name>
    <name evidence="5" type="ORF">CK203_014060</name>
</gene>
<dbReference type="SUPFAM" id="SSF53335">
    <property type="entry name" value="S-adenosyl-L-methionine-dependent methyltransferases"/>
    <property type="match status" value="1"/>
</dbReference>
<feature type="domain" description="O-methyltransferase C-terminal" evidence="4">
    <location>
        <begin position="4"/>
        <end position="58"/>
    </location>
</feature>
<dbReference type="EMBL" id="QGNW01000041">
    <property type="protein sequence ID" value="RVX08565.1"/>
    <property type="molecule type" value="Genomic_DNA"/>
</dbReference>
<dbReference type="GO" id="GO:0008171">
    <property type="term" value="F:O-methyltransferase activity"/>
    <property type="evidence" value="ECO:0007669"/>
    <property type="project" value="InterPro"/>
</dbReference>
<dbReference type="InterPro" id="IPR016461">
    <property type="entry name" value="COMT-like"/>
</dbReference>